<feature type="coiled-coil region" evidence="1">
    <location>
        <begin position="37"/>
        <end position="71"/>
    </location>
</feature>
<dbReference type="Pfam" id="PF15450">
    <property type="entry name" value="CCDC154"/>
    <property type="match status" value="1"/>
</dbReference>
<dbReference type="PANTHER" id="PTHR35153">
    <property type="entry name" value="COILED-COIL DOMAIN-CONTAINING PROTEIN 154"/>
    <property type="match status" value="1"/>
</dbReference>
<dbReference type="InterPro" id="IPR029512">
    <property type="entry name" value="CCDC154"/>
</dbReference>
<protein>
    <submittedName>
        <fullName evidence="2">CCDC154</fullName>
    </submittedName>
</protein>
<dbReference type="OrthoDB" id="9445857at2759"/>
<accession>A0A7J7KIV5</accession>
<gene>
    <name evidence="2" type="ORF">EB796_004343</name>
</gene>
<evidence type="ECO:0000256" key="1">
    <source>
        <dbReference type="SAM" id="Coils"/>
    </source>
</evidence>
<evidence type="ECO:0000313" key="3">
    <source>
        <dbReference type="Proteomes" id="UP000593567"/>
    </source>
</evidence>
<comment type="caution">
    <text evidence="2">The sequence shown here is derived from an EMBL/GenBank/DDBJ whole genome shotgun (WGS) entry which is preliminary data.</text>
</comment>
<dbReference type="EMBL" id="VXIV02000586">
    <property type="protein sequence ID" value="KAF6037346.1"/>
    <property type="molecule type" value="Genomic_DNA"/>
</dbReference>
<evidence type="ECO:0000313" key="2">
    <source>
        <dbReference type="EMBL" id="KAF6037346.1"/>
    </source>
</evidence>
<proteinExistence type="predicted"/>
<keyword evidence="3" id="KW-1185">Reference proteome</keyword>
<reference evidence="2" key="1">
    <citation type="submission" date="2020-06" db="EMBL/GenBank/DDBJ databases">
        <title>Draft genome of Bugula neritina, a colonial animal packing powerful symbionts and potential medicines.</title>
        <authorList>
            <person name="Rayko M."/>
        </authorList>
    </citation>
    <scope>NUCLEOTIDE SEQUENCE [LARGE SCALE GENOMIC DNA]</scope>
    <source>
        <strain evidence="2">Kwan_BN1</strain>
    </source>
</reference>
<sequence length="377" mass="43540">MSYESQIRDGVEERWQELQKGQQESLRNVKDMQKMDRQKYSETIQKLDEALNILEEQVDQQRKQNDKLMAAEIKSRKQHEAFTLEKVEDLQEKLSLGITTLQQAIGGVTTQFEKEIKQLKRDAIRSGQTTTSNTEKIDELAEEQARRILKVKKELEDANTAQEAKIQELVTWQTSAKKTLKEFSKVKELPDDMYNLEQKTTKKLDDFKAKLATESEARSKDVENLRKDIARVSQLPRGAGGAGAAPIQLGPSKEDMEACQSTVRTLAESVQTVKTVLGLKIQSEQKARNKDVEALHKEVEDVRLQIEPLLRTKPVPRLFIKDKPNMDRKEAETGQPMINKWSVYTAYRWLQWKQAWHYIIWKKKTTDTLNEANSIDI</sequence>
<keyword evidence="1" id="KW-0175">Coiled coil</keyword>
<dbReference type="PANTHER" id="PTHR35153:SF1">
    <property type="entry name" value="COILED-COIL DOMAIN-CONTAINING PROTEIN 154"/>
    <property type="match status" value="1"/>
</dbReference>
<name>A0A7J7KIV5_BUGNE</name>
<organism evidence="2 3">
    <name type="scientific">Bugula neritina</name>
    <name type="common">Brown bryozoan</name>
    <name type="synonym">Sertularia neritina</name>
    <dbReference type="NCBI Taxonomy" id="10212"/>
    <lineage>
        <taxon>Eukaryota</taxon>
        <taxon>Metazoa</taxon>
        <taxon>Spiralia</taxon>
        <taxon>Lophotrochozoa</taxon>
        <taxon>Bryozoa</taxon>
        <taxon>Gymnolaemata</taxon>
        <taxon>Cheilostomatida</taxon>
        <taxon>Flustrina</taxon>
        <taxon>Buguloidea</taxon>
        <taxon>Bugulidae</taxon>
        <taxon>Bugula</taxon>
    </lineage>
</organism>
<dbReference type="Proteomes" id="UP000593567">
    <property type="component" value="Unassembled WGS sequence"/>
</dbReference>
<dbReference type="AlphaFoldDB" id="A0A7J7KIV5"/>